<comment type="caution">
    <text evidence="1">The sequence shown here is derived from an EMBL/GenBank/DDBJ whole genome shotgun (WGS) entry which is preliminary data.</text>
</comment>
<dbReference type="AlphaFoldDB" id="A0A562UQX7"/>
<organism evidence="1 2">
    <name type="scientific">Stackebrandtia albiflava</name>
    <dbReference type="NCBI Taxonomy" id="406432"/>
    <lineage>
        <taxon>Bacteria</taxon>
        <taxon>Bacillati</taxon>
        <taxon>Actinomycetota</taxon>
        <taxon>Actinomycetes</taxon>
        <taxon>Glycomycetales</taxon>
        <taxon>Glycomycetaceae</taxon>
        <taxon>Stackebrandtia</taxon>
    </lineage>
</organism>
<dbReference type="Proteomes" id="UP000321617">
    <property type="component" value="Unassembled WGS sequence"/>
</dbReference>
<dbReference type="EMBL" id="VLLL01000009">
    <property type="protein sequence ID" value="TWJ08006.1"/>
    <property type="molecule type" value="Genomic_DNA"/>
</dbReference>
<sequence length="316" mass="34956">MAMNSVESGSAVTDPAVATALAQGPFHVALRAAITARGLGLDRLRHRLLARDLQVSTTSLSYWQHGRTRPEHPKSIEAVAALEEILNLPPGSLRSLLGPRRARGPRSLRVKQRRPEAVIGGGSAMRELCDRLPMAREHNLDILTQQVTATIDREGRDAGHDVSMLVRARRDGVDRHIALFRGDPGCDIEKVKVTAWRDCMIGQVVRHPTEPMLLAEVTFGTTLGQGETHLLEFAVTDGTSEPATCYGQGFRYPVGHYTLQVRFDPALLPQRVFRFAQSRLDTELQETGDIQLNRWLTAQLSQSNVQPGALGIGWRW</sequence>
<evidence type="ECO:0000313" key="1">
    <source>
        <dbReference type="EMBL" id="TWJ08006.1"/>
    </source>
</evidence>
<name>A0A562UQX7_9ACTN</name>
<protein>
    <recommendedName>
        <fullName evidence="3">Helix-turn-helix protein</fullName>
    </recommendedName>
</protein>
<gene>
    <name evidence="1" type="ORF">LX16_4789</name>
</gene>
<evidence type="ECO:0000313" key="2">
    <source>
        <dbReference type="Proteomes" id="UP000321617"/>
    </source>
</evidence>
<dbReference type="RefSeq" id="WP_147143505.1">
    <property type="nucleotide sequence ID" value="NZ_BAABIJ010000005.1"/>
</dbReference>
<reference evidence="1 2" key="1">
    <citation type="journal article" date="2013" name="Stand. Genomic Sci.">
        <title>Genomic Encyclopedia of Type Strains, Phase I: The one thousand microbial genomes (KMG-I) project.</title>
        <authorList>
            <person name="Kyrpides N.C."/>
            <person name="Woyke T."/>
            <person name="Eisen J.A."/>
            <person name="Garrity G."/>
            <person name="Lilburn T.G."/>
            <person name="Beck B.J."/>
            <person name="Whitman W.B."/>
            <person name="Hugenholtz P."/>
            <person name="Klenk H.P."/>
        </authorList>
    </citation>
    <scope>NUCLEOTIDE SEQUENCE [LARGE SCALE GENOMIC DNA]</scope>
    <source>
        <strain evidence="1 2">DSM 45044</strain>
    </source>
</reference>
<evidence type="ECO:0008006" key="3">
    <source>
        <dbReference type="Google" id="ProtNLM"/>
    </source>
</evidence>
<dbReference type="OrthoDB" id="3690688at2"/>
<dbReference type="InterPro" id="IPR001387">
    <property type="entry name" value="Cro/C1-type_HTH"/>
</dbReference>
<keyword evidence="2" id="KW-1185">Reference proteome</keyword>
<dbReference type="CDD" id="cd00093">
    <property type="entry name" value="HTH_XRE"/>
    <property type="match status" value="1"/>
</dbReference>
<accession>A0A562UQX7</accession>
<proteinExistence type="predicted"/>